<dbReference type="Pfam" id="PF10093">
    <property type="entry name" value="EarP"/>
    <property type="match status" value="1"/>
</dbReference>
<evidence type="ECO:0000256" key="6">
    <source>
        <dbReference type="ARBA" id="ARBA00030025"/>
    </source>
</evidence>
<gene>
    <name evidence="8" type="ORF">SDENCHOL_20047</name>
</gene>
<accession>A0A7Z7HSW8</accession>
<dbReference type="AlphaFoldDB" id="A0A7Z7HSW8"/>
<evidence type="ECO:0000256" key="2">
    <source>
        <dbReference type="ARBA" id="ARBA00022679"/>
    </source>
</evidence>
<reference evidence="8" key="1">
    <citation type="submission" date="2017-03" db="EMBL/GenBank/DDBJ databases">
        <authorList>
            <consortium name="AG Boll"/>
        </authorList>
    </citation>
    <scope>NUCLEOTIDE SEQUENCE [LARGE SCALE GENOMIC DNA]</scope>
    <source>
        <strain evidence="8">Chol</strain>
    </source>
</reference>
<dbReference type="GO" id="GO:0106361">
    <property type="term" value="F:protein-arginine rhamnosyltransferase activity"/>
    <property type="evidence" value="ECO:0007669"/>
    <property type="project" value="InterPro"/>
</dbReference>
<proteinExistence type="inferred from homology"/>
<dbReference type="InterPro" id="IPR016633">
    <property type="entry name" value="EarP"/>
</dbReference>
<organism evidence="8 9">
    <name type="scientific">Sterolibacterium denitrificans</name>
    <dbReference type="NCBI Taxonomy" id="157592"/>
    <lineage>
        <taxon>Bacteria</taxon>
        <taxon>Pseudomonadati</taxon>
        <taxon>Pseudomonadota</taxon>
        <taxon>Betaproteobacteria</taxon>
        <taxon>Nitrosomonadales</taxon>
        <taxon>Sterolibacteriaceae</taxon>
        <taxon>Sterolibacterium</taxon>
    </lineage>
</organism>
<dbReference type="EMBL" id="LT837803">
    <property type="protein sequence ID" value="SMB26077.1"/>
    <property type="molecule type" value="Genomic_DNA"/>
</dbReference>
<comment type="catalytic activity">
    <reaction evidence="7">
        <text>dTDP-beta-L-rhamnose + L-arginyl-[protein] = N(omega)-(alpha-L-rhamnosyl)-L-arginyl-[protein] + dTDP + H(+)</text>
        <dbReference type="Rhea" id="RHEA:66692"/>
        <dbReference type="Rhea" id="RHEA-COMP:10532"/>
        <dbReference type="Rhea" id="RHEA-COMP:17096"/>
        <dbReference type="ChEBI" id="CHEBI:15378"/>
        <dbReference type="ChEBI" id="CHEBI:29965"/>
        <dbReference type="ChEBI" id="CHEBI:57510"/>
        <dbReference type="ChEBI" id="CHEBI:58369"/>
        <dbReference type="ChEBI" id="CHEBI:167445"/>
    </reaction>
    <physiologicalReaction direction="left-to-right" evidence="7">
        <dbReference type="Rhea" id="RHEA:66693"/>
    </physiologicalReaction>
</comment>
<keyword evidence="2" id="KW-0808">Transferase</keyword>
<comment type="similarity">
    <text evidence="4">Belongs to the glycosyltransferase 104 family.</text>
</comment>
<dbReference type="Proteomes" id="UP000242886">
    <property type="component" value="Chromosome SDENCHOL"/>
</dbReference>
<comment type="function">
    <text evidence="3">Protein-arginine rhamnosyltransferase that catalyzes the transfer of a single rhamnose to elongation factor P (EF-P) on 'Lys-32', a modification required for EF-P-dependent rescue of polyproline stalled ribosomes.</text>
</comment>
<dbReference type="PIRSF" id="PIRSF015557">
    <property type="entry name" value="UCP015557"/>
    <property type="match status" value="1"/>
</dbReference>
<evidence type="ECO:0000256" key="1">
    <source>
        <dbReference type="ARBA" id="ARBA00022676"/>
    </source>
</evidence>
<evidence type="ECO:0000256" key="4">
    <source>
        <dbReference type="ARBA" id="ARBA00024346"/>
    </source>
</evidence>
<name>A0A7Z7HSW8_9PROT</name>
<dbReference type="NCBIfam" id="TIGR03837">
    <property type="entry name" value="efp_Arg_rhamno"/>
    <property type="match status" value="1"/>
</dbReference>
<dbReference type="RefSeq" id="WP_154716593.1">
    <property type="nucleotide sequence ID" value="NZ_LT837803.1"/>
</dbReference>
<sequence length="388" mass="43511">MPQKRWDIFCNVIDNYGDIGVCWRLARQLVAEHGLRVRLWVDELASFQPLCPELDPAQPQQYLHGVDIRRWPAAFPPFEPGDVADVVIEAFACELPQNYLAAMAERGRPAIWINLEYLSAERWTRDCHGLASPHPRLPLTKYFFFPGFDGASGGLLRETRLLERRDAWQADPAAANNRLGLPAPDPEQLTISLFCYENPALPALLQTWAAGGQPVRCLVPQGRALEQASAILGRPNLQAPDSHRHGQLSLHALPFVRQEDYDLLLWSCDLNFVRGEDSFARALWAGRPLVWQLYPQAEAAHLPKLQAFLDLYCLGLPTAAATALRDFWQAWNTVNTADAADSLAAGSAWQSYARHLSEYATHARSWSKQQAAQPDLASRLVSFCENLL</sequence>
<protein>
    <recommendedName>
        <fullName evidence="5">Protein-arginine rhamnosyltransferase</fullName>
    </recommendedName>
    <alternativeName>
        <fullName evidence="6">EF-P arginine rhamnosyltransferase</fullName>
    </alternativeName>
</protein>
<evidence type="ECO:0000313" key="8">
    <source>
        <dbReference type="EMBL" id="SMB26077.1"/>
    </source>
</evidence>
<keyword evidence="9" id="KW-1185">Reference proteome</keyword>
<evidence type="ECO:0000256" key="7">
    <source>
        <dbReference type="ARBA" id="ARBA00048472"/>
    </source>
</evidence>
<evidence type="ECO:0000256" key="3">
    <source>
        <dbReference type="ARBA" id="ARBA00024303"/>
    </source>
</evidence>
<evidence type="ECO:0000256" key="5">
    <source>
        <dbReference type="ARBA" id="ARBA00024416"/>
    </source>
</evidence>
<evidence type="ECO:0000313" key="9">
    <source>
        <dbReference type="Proteomes" id="UP000242886"/>
    </source>
</evidence>
<keyword evidence="1" id="KW-0328">Glycosyltransferase</keyword>